<name>A0A1E7EKM1_9STRA</name>
<protein>
    <submittedName>
        <fullName evidence="2">Uncharacterized protein</fullName>
    </submittedName>
</protein>
<feature type="region of interest" description="Disordered" evidence="1">
    <location>
        <begin position="134"/>
        <end position="170"/>
    </location>
</feature>
<dbReference type="EMBL" id="KV784408">
    <property type="protein sequence ID" value="OEU06438.1"/>
    <property type="molecule type" value="Genomic_DNA"/>
</dbReference>
<sequence length="309" mass="34273">MLRGRGRGRGRERGGGGVYFGHHGMGSRVRPTNTNTRFIHASSLTAVDTTSSKIPSKMLSYSPTTTADATPTTTTIKHHLDKNILNTAGNKEDYFVRNRNRNKNAIDDDDDDEDDTTSSSRRFPLLGQWFRQRFASTSSSSPTKDDTKRHHRRQLRVRDTASNDDKNVKSGTDRDDYGCINSAGYSWCESQSKCIRVWNATCDCVPSAGYVWCESTNECIRPWETTCPISTTASTSTISTNSSMMILGNSNDDHNNCLLSAGYFWCESTNECIRPWETTCPSTTTATTTTTTTTSPSTNSDMVLANIEE</sequence>
<feature type="compositionally biased region" description="Basic and acidic residues" evidence="1">
    <location>
        <begin position="156"/>
        <end position="170"/>
    </location>
</feature>
<evidence type="ECO:0000313" key="2">
    <source>
        <dbReference type="EMBL" id="OEU06438.1"/>
    </source>
</evidence>
<accession>A0A1E7EKM1</accession>
<dbReference type="KEGG" id="fcy:FRACYDRAFT_254454"/>
<dbReference type="AlphaFoldDB" id="A0A1E7EKM1"/>
<dbReference type="Proteomes" id="UP000095751">
    <property type="component" value="Unassembled WGS sequence"/>
</dbReference>
<keyword evidence="3" id="KW-1185">Reference proteome</keyword>
<proteinExistence type="predicted"/>
<feature type="compositionally biased region" description="Acidic residues" evidence="1">
    <location>
        <begin position="107"/>
        <end position="116"/>
    </location>
</feature>
<organism evidence="2 3">
    <name type="scientific">Fragilariopsis cylindrus CCMP1102</name>
    <dbReference type="NCBI Taxonomy" id="635003"/>
    <lineage>
        <taxon>Eukaryota</taxon>
        <taxon>Sar</taxon>
        <taxon>Stramenopiles</taxon>
        <taxon>Ochrophyta</taxon>
        <taxon>Bacillariophyta</taxon>
        <taxon>Bacillariophyceae</taxon>
        <taxon>Bacillariophycidae</taxon>
        <taxon>Bacillariales</taxon>
        <taxon>Bacillariaceae</taxon>
        <taxon>Fragilariopsis</taxon>
    </lineage>
</organism>
<reference evidence="2 3" key="1">
    <citation type="submission" date="2016-09" db="EMBL/GenBank/DDBJ databases">
        <title>Extensive genetic diversity and differential bi-allelic expression allows diatom success in the polar Southern Ocean.</title>
        <authorList>
            <consortium name="DOE Joint Genome Institute"/>
            <person name="Mock T."/>
            <person name="Otillar R.P."/>
            <person name="Strauss J."/>
            <person name="Dupont C."/>
            <person name="Frickenhaus S."/>
            <person name="Maumus F."/>
            <person name="Mcmullan M."/>
            <person name="Sanges R."/>
            <person name="Schmutz J."/>
            <person name="Toseland A."/>
            <person name="Valas R."/>
            <person name="Veluchamy A."/>
            <person name="Ward B.J."/>
            <person name="Allen A."/>
            <person name="Barry K."/>
            <person name="Falciatore A."/>
            <person name="Ferrante M."/>
            <person name="Fortunato A.E."/>
            <person name="Gloeckner G."/>
            <person name="Gruber A."/>
            <person name="Hipkin R."/>
            <person name="Janech M."/>
            <person name="Kroth P."/>
            <person name="Leese F."/>
            <person name="Lindquist E."/>
            <person name="Lyon B.R."/>
            <person name="Martin J."/>
            <person name="Mayer C."/>
            <person name="Parker M."/>
            <person name="Quesneville H."/>
            <person name="Raymond J."/>
            <person name="Uhlig C."/>
            <person name="Valentin K.U."/>
            <person name="Worden A.Z."/>
            <person name="Armbrust E.V."/>
            <person name="Bowler C."/>
            <person name="Green B."/>
            <person name="Moulton V."/>
            <person name="Van Oosterhout C."/>
            <person name="Grigoriev I."/>
        </authorList>
    </citation>
    <scope>NUCLEOTIDE SEQUENCE [LARGE SCALE GENOMIC DNA]</scope>
    <source>
        <strain evidence="2 3">CCMP1102</strain>
    </source>
</reference>
<evidence type="ECO:0000313" key="3">
    <source>
        <dbReference type="Proteomes" id="UP000095751"/>
    </source>
</evidence>
<evidence type="ECO:0000256" key="1">
    <source>
        <dbReference type="SAM" id="MobiDB-lite"/>
    </source>
</evidence>
<dbReference type="InParanoid" id="A0A1E7EKM1"/>
<gene>
    <name evidence="2" type="ORF">FRACYDRAFT_254454</name>
</gene>
<feature type="region of interest" description="Disordered" evidence="1">
    <location>
        <begin position="100"/>
        <end position="120"/>
    </location>
</feature>
<feature type="region of interest" description="Disordered" evidence="1">
    <location>
        <begin position="1"/>
        <end position="32"/>
    </location>
</feature>
<dbReference type="OrthoDB" id="204005at2759"/>